<feature type="compositionally biased region" description="Basic and acidic residues" evidence="6">
    <location>
        <begin position="931"/>
        <end position="952"/>
    </location>
</feature>
<dbReference type="InterPro" id="IPR037191">
    <property type="entry name" value="VPS9_dom_sf"/>
</dbReference>
<evidence type="ECO:0000259" key="8">
    <source>
        <dbReference type="PROSITE" id="PS51205"/>
    </source>
</evidence>
<proteinExistence type="inferred from homology"/>
<evidence type="ECO:0000259" key="7">
    <source>
        <dbReference type="PROSITE" id="PS50018"/>
    </source>
</evidence>
<dbReference type="RefSeq" id="XP_026633129.1">
    <property type="nucleotide sequence ID" value="XM_026777328.1"/>
</dbReference>
<dbReference type="CDD" id="cd05129">
    <property type="entry name" value="RasGAP_RAP6"/>
    <property type="match status" value="1"/>
</dbReference>
<keyword evidence="9" id="KW-1185">Reference proteome</keyword>
<feature type="domain" description="VPS9" evidence="8">
    <location>
        <begin position="1270"/>
        <end position="1410"/>
    </location>
</feature>
<feature type="region of interest" description="Disordered" evidence="6">
    <location>
        <begin position="991"/>
        <end position="1021"/>
    </location>
</feature>
<dbReference type="Proteomes" id="UP000694915">
    <property type="component" value="Chromosome 4"/>
</dbReference>
<feature type="compositionally biased region" description="Polar residues" evidence="6">
    <location>
        <begin position="451"/>
        <end position="467"/>
    </location>
</feature>
<name>A0ABM1TTR7_MICOH</name>
<feature type="region of interest" description="Disordered" evidence="6">
    <location>
        <begin position="717"/>
        <end position="800"/>
    </location>
</feature>
<reference evidence="10" key="1">
    <citation type="submission" date="2025-08" db="UniProtKB">
        <authorList>
            <consortium name="RefSeq"/>
        </authorList>
    </citation>
    <scope>IDENTIFICATION</scope>
</reference>
<dbReference type="InterPro" id="IPR008936">
    <property type="entry name" value="Rho_GTPase_activation_prot"/>
</dbReference>
<sequence>MVKLDIHTLAHHLKQERLYVSSEKQLIQRLNADVLKTAEKLYRTAWIAKQQRINLDRLIITSAEASPAECCQHAKILEDTQFVDGYKQLGFQETAYGEFLSRLRENPRLIASSLVAGEKLNQENTQSVIYTVFTSLYGNCIMQEDENYLLQVLRYLIEFELKESDNPRRLLRRGTCAFSILFKLFSEGLFSAKLFLTATLHEPIMQLLVEDEDHLETDPNKLTERFSPAQQEKLFGEKGSDRFRQKVQEMVDSNEAKLVALVNKFIGYLKQNTYCFPHSLRWIVSQMYKTLSCVDRLEVGEVRAMCTDLLLACFICPAVVNPEQYGIISDAPINEVARFNLMQVGRLLQQLAMTGTEEGDPRTKNSLGKFDKSCVAAFLDVVIGGRAVETPPMNSVNLLEGLSRTVVYISYSQLITLVNFMKSVMSGDELKEDRMALDSLLASLPQAKPGKSSSLDVTPYSTPQMSPAATPANKKNRLPIATRSRSRSNMLMDLHMDHEGSSQETIQEIQPEEVLVISLGTGPQLTPGMMSENEVLNMQLSDGGQGDVPVDENKLHGPSNRSNSVSSLDLEGESVSELGAGPSGSNGVEALQLLEHEQATTQDNLDDKLRKFEIRDMMGLTDDRDISETVSETWSTDVLGSDFDPNVDEDRLQEIAGAAAENVLGSLLCLPGSGSVLLDPCTGSTISETTSEAWSVEVLPSDSEAPDLKQEERLQELESCSGLGSTSDDTDVREVSSRPSTPGLSVVSGISATSEDIPNKIEDLRSECSSDFGGKDSVTSPDMDDIAHGAHQLTSPPSQSESLLAMFDPLSSHEGASAVVRPKVHYARPSHPPPDPPILEGAVGGNEARLPTFGSHVLTAAEMEAFKQRHSYPERLVRSRSSDVVSSVRRPMSDPSCNRRSGNDELPPAAAPGATSLVAAPHSSSSSPSKDSSRGEAEERKDSDDERSDRSRPWWRKRFVSAMPKDEPSPRLSAQTQVAEDILDKYRNAIKRTSPSEGAMANDESAEVMGDGESAQDSPRDEALQNISADDLPDSASQAAHPQDAAFSYRDVKKKLRLALCSADSVAFPVLTHSTRNGLPDHTDPEDNEIVCFLKVQIAEAINLQDKNLMAQLQETMRCVCRFDNRTCRKLLASIAEDYRKRAPYIAYLTRCRQGLQTTQAHLERLLQRVLRDKEVANRYFTTVCVRLLLESKEKKIREFIQDFQKLTAADDKTAQVEDFLQFLYGAMAQDVIWQNASEEQLQDAQLAIERSVMNRIFKLAFYPNQDGDILRDQVLHEHIQRLSKVVTANHRSLQIPEVYLREAPWPSAQSEIRTISAYKTPRDKVQCILRMCSTIMNLLSLANEDSVPGADDFVPVLVFVLIKANPPCLLSTVQYISSFYASCLSGEESYWWMQFTAAVEFIKTIDDRK</sequence>
<feature type="compositionally biased region" description="Polar residues" evidence="6">
    <location>
        <begin position="737"/>
        <end position="756"/>
    </location>
</feature>
<evidence type="ECO:0000256" key="2">
    <source>
        <dbReference type="ARBA" id="ARBA00008489"/>
    </source>
</evidence>
<keyword evidence="3" id="KW-0254">Endocytosis</keyword>
<dbReference type="Gene3D" id="1.20.1050.80">
    <property type="entry name" value="VPS9 domain"/>
    <property type="match status" value="1"/>
</dbReference>
<feature type="domain" description="Ras-GAP" evidence="7">
    <location>
        <begin position="144"/>
        <end position="353"/>
    </location>
</feature>
<dbReference type="SUPFAM" id="SSF109993">
    <property type="entry name" value="VPS9 domain"/>
    <property type="match status" value="1"/>
</dbReference>
<dbReference type="InterPro" id="IPR003123">
    <property type="entry name" value="VPS9"/>
</dbReference>
<dbReference type="InterPro" id="IPR001936">
    <property type="entry name" value="RasGAP_dom"/>
</dbReference>
<dbReference type="SMART" id="SM00167">
    <property type="entry name" value="VPS9"/>
    <property type="match status" value="1"/>
</dbReference>
<evidence type="ECO:0000313" key="10">
    <source>
        <dbReference type="RefSeq" id="XP_026633129.1"/>
    </source>
</evidence>
<dbReference type="PROSITE" id="PS51205">
    <property type="entry name" value="VPS9"/>
    <property type="match status" value="1"/>
</dbReference>
<feature type="compositionally biased region" description="Low complexity" evidence="6">
    <location>
        <begin position="882"/>
        <end position="896"/>
    </location>
</feature>
<evidence type="ECO:0000256" key="6">
    <source>
        <dbReference type="SAM" id="MobiDB-lite"/>
    </source>
</evidence>
<evidence type="ECO:0000256" key="3">
    <source>
        <dbReference type="ARBA" id="ARBA00022583"/>
    </source>
</evidence>
<dbReference type="Pfam" id="PF18151">
    <property type="entry name" value="DUF5601"/>
    <property type="match status" value="1"/>
</dbReference>
<dbReference type="PANTHER" id="PTHR23101">
    <property type="entry name" value="RAB GDP/GTP EXCHANGE FACTOR"/>
    <property type="match status" value="1"/>
</dbReference>
<feature type="region of interest" description="Disordered" evidence="6">
    <location>
        <begin position="539"/>
        <end position="587"/>
    </location>
</feature>
<feature type="compositionally biased region" description="Basic and acidic residues" evidence="6">
    <location>
        <begin position="867"/>
        <end position="881"/>
    </location>
</feature>
<evidence type="ECO:0000256" key="4">
    <source>
        <dbReference type="ARBA" id="ARBA00022658"/>
    </source>
</evidence>
<feature type="region of interest" description="Disordered" evidence="6">
    <location>
        <begin position="867"/>
        <end position="977"/>
    </location>
</feature>
<organism evidence="9 10">
    <name type="scientific">Microtus ochrogaster</name>
    <name type="common">Prairie vole</name>
    <dbReference type="NCBI Taxonomy" id="79684"/>
    <lineage>
        <taxon>Eukaryota</taxon>
        <taxon>Metazoa</taxon>
        <taxon>Chordata</taxon>
        <taxon>Craniata</taxon>
        <taxon>Vertebrata</taxon>
        <taxon>Euteleostomi</taxon>
        <taxon>Mammalia</taxon>
        <taxon>Eutheria</taxon>
        <taxon>Euarchontoglires</taxon>
        <taxon>Glires</taxon>
        <taxon>Rodentia</taxon>
        <taxon>Myomorpha</taxon>
        <taxon>Muroidea</taxon>
        <taxon>Cricetidae</taxon>
        <taxon>Arvicolinae</taxon>
        <taxon>Microtus</taxon>
    </lineage>
</organism>
<dbReference type="PROSITE" id="PS50018">
    <property type="entry name" value="RAS_GTPASE_ACTIV_2"/>
    <property type="match status" value="1"/>
</dbReference>
<comment type="subcellular location">
    <subcellularLocation>
        <location evidence="1">Membrane</location>
        <topology evidence="1">Peripheral membrane protein</topology>
    </subcellularLocation>
</comment>
<gene>
    <name evidence="10" type="primary">Gapvd1</name>
</gene>
<dbReference type="Pfam" id="PF00616">
    <property type="entry name" value="RasGAP"/>
    <property type="match status" value="1"/>
</dbReference>
<feature type="compositionally biased region" description="Basic and acidic residues" evidence="6">
    <location>
        <begin position="757"/>
        <end position="768"/>
    </location>
</feature>
<dbReference type="Gene3D" id="1.10.506.10">
    <property type="entry name" value="GTPase Activation - p120gap, domain 1"/>
    <property type="match status" value="1"/>
</dbReference>
<dbReference type="InterPro" id="IPR041545">
    <property type="entry name" value="DUF5601"/>
</dbReference>
<accession>A0ABM1TTR7</accession>
<keyword evidence="5" id="KW-0472">Membrane</keyword>
<comment type="similarity">
    <text evidence="2">Belongs to the GAPVD1 family.</text>
</comment>
<feature type="region of interest" description="Disordered" evidence="6">
    <location>
        <begin position="825"/>
        <end position="847"/>
    </location>
</feature>
<keyword evidence="4" id="KW-0344">Guanine-nucleotide releasing factor</keyword>
<dbReference type="Gene3D" id="1.10.246.120">
    <property type="match status" value="1"/>
</dbReference>
<evidence type="ECO:0000313" key="9">
    <source>
        <dbReference type="Proteomes" id="UP000694915"/>
    </source>
</evidence>
<evidence type="ECO:0000256" key="5">
    <source>
        <dbReference type="ARBA" id="ARBA00023136"/>
    </source>
</evidence>
<dbReference type="Pfam" id="PF02204">
    <property type="entry name" value="VPS9"/>
    <property type="match status" value="1"/>
</dbReference>
<feature type="region of interest" description="Disordered" evidence="6">
    <location>
        <begin position="446"/>
        <end position="482"/>
    </location>
</feature>
<protein>
    <submittedName>
        <fullName evidence="10">GTPase-activating protein and VPS9 domain-containing protein 1 isoform X7</fullName>
    </submittedName>
</protein>
<dbReference type="SUPFAM" id="SSF48350">
    <property type="entry name" value="GTPase activation domain, GAP"/>
    <property type="match status" value="1"/>
</dbReference>
<dbReference type="InterPro" id="IPR045046">
    <property type="entry name" value="Vps9-like"/>
</dbReference>
<evidence type="ECO:0000256" key="1">
    <source>
        <dbReference type="ARBA" id="ARBA00004170"/>
    </source>
</evidence>
<dbReference type="PANTHER" id="PTHR23101:SF25">
    <property type="entry name" value="GTPASE-ACTIVATING PROTEIN AND VPS9 DOMAIN-CONTAINING PROTEIN 1"/>
    <property type="match status" value="1"/>
</dbReference>
<dbReference type="GeneID" id="101990866"/>